<proteinExistence type="predicted"/>
<organism evidence="1 2">
    <name type="scientific">Colocasia esculenta</name>
    <name type="common">Wild taro</name>
    <name type="synonym">Arum esculentum</name>
    <dbReference type="NCBI Taxonomy" id="4460"/>
    <lineage>
        <taxon>Eukaryota</taxon>
        <taxon>Viridiplantae</taxon>
        <taxon>Streptophyta</taxon>
        <taxon>Embryophyta</taxon>
        <taxon>Tracheophyta</taxon>
        <taxon>Spermatophyta</taxon>
        <taxon>Magnoliopsida</taxon>
        <taxon>Liliopsida</taxon>
        <taxon>Araceae</taxon>
        <taxon>Aroideae</taxon>
        <taxon>Colocasieae</taxon>
        <taxon>Colocasia</taxon>
    </lineage>
</organism>
<dbReference type="AlphaFoldDB" id="A0A843WID0"/>
<dbReference type="EMBL" id="NMUH01003847">
    <property type="protein sequence ID" value="MQM07327.1"/>
    <property type="molecule type" value="Genomic_DNA"/>
</dbReference>
<protein>
    <submittedName>
        <fullName evidence="1">Uncharacterized protein</fullName>
    </submittedName>
</protein>
<dbReference type="Proteomes" id="UP000652761">
    <property type="component" value="Unassembled WGS sequence"/>
</dbReference>
<reference evidence="1" key="1">
    <citation type="submission" date="2017-07" db="EMBL/GenBank/DDBJ databases">
        <title>Taro Niue Genome Assembly and Annotation.</title>
        <authorList>
            <person name="Atibalentja N."/>
            <person name="Keating K."/>
            <person name="Fields C.J."/>
        </authorList>
    </citation>
    <scope>NUCLEOTIDE SEQUENCE</scope>
    <source>
        <strain evidence="1">Niue_2</strain>
        <tissue evidence="1">Leaf</tissue>
    </source>
</reference>
<evidence type="ECO:0000313" key="1">
    <source>
        <dbReference type="EMBL" id="MQM07327.1"/>
    </source>
</evidence>
<comment type="caution">
    <text evidence="1">The sequence shown here is derived from an EMBL/GenBank/DDBJ whole genome shotgun (WGS) entry which is preliminary data.</text>
</comment>
<keyword evidence="2" id="KW-1185">Reference proteome</keyword>
<name>A0A843WID0_COLES</name>
<gene>
    <name evidence="1" type="ORF">Taro_040158</name>
</gene>
<accession>A0A843WID0</accession>
<sequence length="175" mass="18525">MNASAVGVAFWLPPLGSTSACAPHVAHGVELADIWSGKATTGRFGVSMEFSSRFRRENVTRSGGNAAPCMDCAFFAEPSVVVRRLFRNVSLVGYPRFFVSQARVFVVLEVCPGVVFVGLHCSLACVAVERQLDLTSVTARLRVPPVVVCHGVGTVIVVVGERKLTSCGLTGCGVP</sequence>
<evidence type="ECO:0000313" key="2">
    <source>
        <dbReference type="Proteomes" id="UP000652761"/>
    </source>
</evidence>